<organism evidence="2 3">
    <name type="scientific">Piloderma croceum (strain F 1598)</name>
    <dbReference type="NCBI Taxonomy" id="765440"/>
    <lineage>
        <taxon>Eukaryota</taxon>
        <taxon>Fungi</taxon>
        <taxon>Dikarya</taxon>
        <taxon>Basidiomycota</taxon>
        <taxon>Agaricomycotina</taxon>
        <taxon>Agaricomycetes</taxon>
        <taxon>Agaricomycetidae</taxon>
        <taxon>Atheliales</taxon>
        <taxon>Atheliaceae</taxon>
        <taxon>Piloderma</taxon>
    </lineage>
</organism>
<dbReference type="AlphaFoldDB" id="A0A0C3EFC9"/>
<dbReference type="Proteomes" id="UP000054166">
    <property type="component" value="Unassembled WGS sequence"/>
</dbReference>
<dbReference type="HOGENOM" id="CLU_038716_1_0_1"/>
<sequence>MADRILVGSYTNDVYTLDFDPSSKSLNLVAKTRLGIKPSWITQHPNDPTLIFAGLEQTEGKVVAVRFDNKNGEGRIVGEASSGGADPCSVLATEDELIVANYASGSVAFIPLLPAMPSEVPHAVNFGEPVIIQLKYNTEPDSKRNQARQEASHAHQAILHPTSEDLLVPNLGADEVCRFQKTDTGKWESVRSIQYKTGGGPRHVAFYQDKLYTLLELTNDVITHNWSSLSNSSKPVHTTISTLPDPHPEGMFAAEILVSKATGVDGLPHLYVSNREDTSEEGDSIAIFSLVDKENGKKPRETPELVKQVKTGLRHVRGMSFGGAHDQWLIAGGVNNGGVKIFKRVKDAKGDEDLEFVAENKGIEKPTAFVWL</sequence>
<dbReference type="PANTHER" id="PTHR30344">
    <property type="entry name" value="6-PHOSPHOGLUCONOLACTONASE-RELATED"/>
    <property type="match status" value="1"/>
</dbReference>
<dbReference type="SUPFAM" id="SSF51004">
    <property type="entry name" value="C-terminal (heme d1) domain of cytochrome cd1-nitrite reductase"/>
    <property type="match status" value="1"/>
</dbReference>
<protein>
    <submittedName>
        <fullName evidence="2">Uncharacterized protein</fullName>
    </submittedName>
</protein>
<dbReference type="InterPro" id="IPR011048">
    <property type="entry name" value="Haem_d1_sf"/>
</dbReference>
<proteinExistence type="inferred from homology"/>
<accession>A0A0C3EFC9</accession>
<dbReference type="Gene3D" id="2.130.10.10">
    <property type="entry name" value="YVTN repeat-like/Quinoprotein amine dehydrogenase"/>
    <property type="match status" value="1"/>
</dbReference>
<dbReference type="InterPro" id="IPR019405">
    <property type="entry name" value="Lactonase_7-beta_prop"/>
</dbReference>
<dbReference type="EMBL" id="KN833333">
    <property type="protein sequence ID" value="KIM71390.1"/>
    <property type="molecule type" value="Genomic_DNA"/>
</dbReference>
<keyword evidence="3" id="KW-1185">Reference proteome</keyword>
<evidence type="ECO:0000313" key="2">
    <source>
        <dbReference type="EMBL" id="KIM71390.1"/>
    </source>
</evidence>
<dbReference type="InterPro" id="IPR050282">
    <property type="entry name" value="Cycloisomerase_2"/>
</dbReference>
<name>A0A0C3EFC9_PILCF</name>
<dbReference type="GO" id="GO:0017057">
    <property type="term" value="F:6-phosphogluconolactonase activity"/>
    <property type="evidence" value="ECO:0007669"/>
    <property type="project" value="TreeGrafter"/>
</dbReference>
<dbReference type="PANTHER" id="PTHR30344:SF1">
    <property type="entry name" value="6-PHOSPHOGLUCONOLACTONASE"/>
    <property type="match status" value="1"/>
</dbReference>
<dbReference type="STRING" id="765440.A0A0C3EFC9"/>
<gene>
    <name evidence="2" type="ORF">PILCRDRAFT_830373</name>
</gene>
<comment type="similarity">
    <text evidence="1">Belongs to the cycloisomerase 2 family.</text>
</comment>
<evidence type="ECO:0000256" key="1">
    <source>
        <dbReference type="ARBA" id="ARBA00005564"/>
    </source>
</evidence>
<reference evidence="3" key="2">
    <citation type="submission" date="2015-01" db="EMBL/GenBank/DDBJ databases">
        <title>Evolutionary Origins and Diversification of the Mycorrhizal Mutualists.</title>
        <authorList>
            <consortium name="DOE Joint Genome Institute"/>
            <consortium name="Mycorrhizal Genomics Consortium"/>
            <person name="Kohler A."/>
            <person name="Kuo A."/>
            <person name="Nagy L.G."/>
            <person name="Floudas D."/>
            <person name="Copeland A."/>
            <person name="Barry K.W."/>
            <person name="Cichocki N."/>
            <person name="Veneault-Fourrey C."/>
            <person name="LaButti K."/>
            <person name="Lindquist E.A."/>
            <person name="Lipzen A."/>
            <person name="Lundell T."/>
            <person name="Morin E."/>
            <person name="Murat C."/>
            <person name="Riley R."/>
            <person name="Ohm R."/>
            <person name="Sun H."/>
            <person name="Tunlid A."/>
            <person name="Henrissat B."/>
            <person name="Grigoriev I.V."/>
            <person name="Hibbett D.S."/>
            <person name="Martin F."/>
        </authorList>
    </citation>
    <scope>NUCLEOTIDE SEQUENCE [LARGE SCALE GENOMIC DNA]</scope>
    <source>
        <strain evidence="3">F 1598</strain>
    </source>
</reference>
<dbReference type="InParanoid" id="A0A0C3EFC9"/>
<dbReference type="OrthoDB" id="9972196at2759"/>
<reference evidence="2 3" key="1">
    <citation type="submission" date="2014-04" db="EMBL/GenBank/DDBJ databases">
        <authorList>
            <consortium name="DOE Joint Genome Institute"/>
            <person name="Kuo A."/>
            <person name="Tarkka M."/>
            <person name="Buscot F."/>
            <person name="Kohler A."/>
            <person name="Nagy L.G."/>
            <person name="Floudas D."/>
            <person name="Copeland A."/>
            <person name="Barry K.W."/>
            <person name="Cichocki N."/>
            <person name="Veneault-Fourrey C."/>
            <person name="LaButti K."/>
            <person name="Lindquist E.A."/>
            <person name="Lipzen A."/>
            <person name="Lundell T."/>
            <person name="Morin E."/>
            <person name="Murat C."/>
            <person name="Sun H."/>
            <person name="Tunlid A."/>
            <person name="Henrissat B."/>
            <person name="Grigoriev I.V."/>
            <person name="Hibbett D.S."/>
            <person name="Martin F."/>
            <person name="Nordberg H.P."/>
            <person name="Cantor M.N."/>
            <person name="Hua S.X."/>
        </authorList>
    </citation>
    <scope>NUCLEOTIDE SEQUENCE [LARGE SCALE GENOMIC DNA]</scope>
    <source>
        <strain evidence="2 3">F 1598</strain>
    </source>
</reference>
<evidence type="ECO:0000313" key="3">
    <source>
        <dbReference type="Proteomes" id="UP000054166"/>
    </source>
</evidence>
<dbReference type="Pfam" id="PF10282">
    <property type="entry name" value="Lactonase"/>
    <property type="match status" value="1"/>
</dbReference>
<dbReference type="InterPro" id="IPR015943">
    <property type="entry name" value="WD40/YVTN_repeat-like_dom_sf"/>
</dbReference>